<comment type="similarity">
    <text evidence="6 12">Belongs to the DegT/DnrJ/EryC1 family.</text>
</comment>
<dbReference type="STRING" id="331648.BST97_00025"/>
<dbReference type="Gene3D" id="3.90.1150.10">
    <property type="entry name" value="Aspartate Aminotransferase, domain 1"/>
    <property type="match status" value="1"/>
</dbReference>
<evidence type="ECO:0000256" key="3">
    <source>
        <dbReference type="ARBA" id="ARBA00022576"/>
    </source>
</evidence>
<dbReference type="Proteomes" id="UP000193431">
    <property type="component" value="Chromosome"/>
</dbReference>
<keyword evidence="15" id="KW-1185">Reference proteome</keyword>
<dbReference type="EMBL" id="CP019344">
    <property type="protein sequence ID" value="ARN76517.1"/>
    <property type="molecule type" value="Genomic_DNA"/>
</dbReference>
<accession>A0A1W6MG17</accession>
<evidence type="ECO:0000256" key="1">
    <source>
        <dbReference type="ARBA" id="ARBA00001933"/>
    </source>
</evidence>
<gene>
    <name evidence="13" type="ORF">BST97_00025</name>
    <name evidence="14" type="ORF">BST97_15565</name>
</gene>
<dbReference type="EMBL" id="CP019344">
    <property type="protein sequence ID" value="ARN79288.1"/>
    <property type="molecule type" value="Genomic_DNA"/>
</dbReference>
<dbReference type="SUPFAM" id="SSF53383">
    <property type="entry name" value="PLP-dependent transferases"/>
    <property type="match status" value="1"/>
</dbReference>
<proteinExistence type="inferred from homology"/>
<evidence type="ECO:0000256" key="9">
    <source>
        <dbReference type="ARBA" id="ARBA00074221"/>
    </source>
</evidence>
<dbReference type="InterPro" id="IPR015424">
    <property type="entry name" value="PyrdxlP-dep_Trfase"/>
</dbReference>
<dbReference type="InterPro" id="IPR000653">
    <property type="entry name" value="DegT/StrS_aminotransferase"/>
</dbReference>
<dbReference type="GO" id="GO:0000271">
    <property type="term" value="P:polysaccharide biosynthetic process"/>
    <property type="evidence" value="ECO:0007669"/>
    <property type="project" value="TreeGrafter"/>
</dbReference>
<dbReference type="EC" id="2.6.1.102" evidence="8"/>
<dbReference type="GO" id="GO:0102933">
    <property type="term" value="F:GDP-4-dehydro-6-deoxy-D-mannose-4-aminotransferase activity"/>
    <property type="evidence" value="ECO:0007669"/>
    <property type="project" value="UniProtKB-EC"/>
</dbReference>
<evidence type="ECO:0000313" key="13">
    <source>
        <dbReference type="EMBL" id="ARN76517.1"/>
    </source>
</evidence>
<dbReference type="Pfam" id="PF01041">
    <property type="entry name" value="DegT_DnrJ_EryC1"/>
    <property type="match status" value="1"/>
</dbReference>
<dbReference type="InterPro" id="IPR015422">
    <property type="entry name" value="PyrdxlP-dep_Trfase_small"/>
</dbReference>
<dbReference type="AlphaFoldDB" id="A0A1W6MG17"/>
<dbReference type="PANTHER" id="PTHR30244">
    <property type="entry name" value="TRANSAMINASE"/>
    <property type="match status" value="1"/>
</dbReference>
<evidence type="ECO:0000313" key="14">
    <source>
        <dbReference type="EMBL" id="ARN79288.1"/>
    </source>
</evidence>
<evidence type="ECO:0000256" key="10">
    <source>
        <dbReference type="PIRSR" id="PIRSR000390-1"/>
    </source>
</evidence>
<keyword evidence="3 13" id="KW-0032">Aminotransferase</keyword>
<evidence type="ECO:0000256" key="7">
    <source>
        <dbReference type="ARBA" id="ARBA00051587"/>
    </source>
</evidence>
<feature type="modified residue" description="N6-(pyridoxal phosphate)lysine" evidence="11">
    <location>
        <position position="214"/>
    </location>
</feature>
<dbReference type="Gene3D" id="3.40.640.10">
    <property type="entry name" value="Type I PLP-dependent aspartate aminotransferase-like (Major domain)"/>
    <property type="match status" value="1"/>
</dbReference>
<dbReference type="PIRSF" id="PIRSF000390">
    <property type="entry name" value="PLP_StrS"/>
    <property type="match status" value="1"/>
</dbReference>
<dbReference type="FunFam" id="3.40.640.10:FF:000090">
    <property type="entry name" value="Pyridoxal phosphate-dependent aminotransferase"/>
    <property type="match status" value="1"/>
</dbReference>
<dbReference type="OrthoDB" id="9804264at2"/>
<evidence type="ECO:0000256" key="2">
    <source>
        <dbReference type="ARBA" id="ARBA00005125"/>
    </source>
</evidence>
<evidence type="ECO:0000256" key="8">
    <source>
        <dbReference type="ARBA" id="ARBA00066317"/>
    </source>
</evidence>
<evidence type="ECO:0000256" key="4">
    <source>
        <dbReference type="ARBA" id="ARBA00022679"/>
    </source>
</evidence>
<protein>
    <recommendedName>
        <fullName evidence="9">GDP-perosamine synthase</fullName>
        <ecNumber evidence="8">2.6.1.102</ecNumber>
    </recommendedName>
</protein>
<dbReference type="InterPro" id="IPR026385">
    <property type="entry name" value="LegC-like"/>
</dbReference>
<dbReference type="CDD" id="cd00616">
    <property type="entry name" value="AHBA_syn"/>
    <property type="match status" value="1"/>
</dbReference>
<keyword evidence="4 13" id="KW-0808">Transferase</keyword>
<reference evidence="13 15" key="1">
    <citation type="submission" date="2016-11" db="EMBL/GenBank/DDBJ databases">
        <title>Trade-off between light-utilization and light-protection in marine flavobacteria.</title>
        <authorList>
            <person name="Kumagai Y."/>
        </authorList>
    </citation>
    <scope>NUCLEOTIDE SEQUENCE [LARGE SCALE GENOMIC DNA]</scope>
    <source>
        <strain evidence="13 15">JCM 13191</strain>
    </source>
</reference>
<dbReference type="RefSeq" id="WP_085765319.1">
    <property type="nucleotide sequence ID" value="NZ_CP019344.1"/>
</dbReference>
<dbReference type="PANTHER" id="PTHR30244:SF30">
    <property type="entry name" value="BLR5990 PROTEIN"/>
    <property type="match status" value="1"/>
</dbReference>
<comment type="catalytic activity">
    <reaction evidence="7">
        <text>GDP-alpha-D-perosamine + 2-oxoglutarate = GDP-4-dehydro-alpha-D-rhamnose + L-glutamate</text>
        <dbReference type="Rhea" id="RHEA:36779"/>
        <dbReference type="ChEBI" id="CHEBI:16810"/>
        <dbReference type="ChEBI" id="CHEBI:29985"/>
        <dbReference type="ChEBI" id="CHEBI:57964"/>
        <dbReference type="ChEBI" id="CHEBI:73996"/>
        <dbReference type="EC" id="2.6.1.102"/>
    </reaction>
</comment>
<evidence type="ECO:0000256" key="11">
    <source>
        <dbReference type="PIRSR" id="PIRSR000390-2"/>
    </source>
</evidence>
<keyword evidence="5 11" id="KW-0663">Pyridoxal phosphate</keyword>
<dbReference type="InterPro" id="IPR015421">
    <property type="entry name" value="PyrdxlP-dep_Trfase_major"/>
</dbReference>
<organism evidence="13 15">
    <name type="scientific">Nonlabens spongiae</name>
    <dbReference type="NCBI Taxonomy" id="331648"/>
    <lineage>
        <taxon>Bacteria</taxon>
        <taxon>Pseudomonadati</taxon>
        <taxon>Bacteroidota</taxon>
        <taxon>Flavobacteriia</taxon>
        <taxon>Flavobacteriales</taxon>
        <taxon>Flavobacteriaceae</taxon>
        <taxon>Nonlabens</taxon>
    </lineage>
</organism>
<dbReference type="GO" id="GO:0030170">
    <property type="term" value="F:pyridoxal phosphate binding"/>
    <property type="evidence" value="ECO:0007669"/>
    <property type="project" value="TreeGrafter"/>
</dbReference>
<sequence length="379" mass="42348">MNEVVRFIREVHKQKDGFIPLHAPVFEGNEKQYLLDCIDSTFVSSVGEYVTRFEEQLALYTSVKKAVSVVNGTAALQVGMRIVGVEKSTEVITQALTFIATANAISYLGAEPIFLDVDVDTMGLSPKAVGSFLEEHAELREEACYNKTTGKRISACVPMHTFGFPVHLDELFKICAKWNIPIVEDAAESLGSFYKGQHTGSYGKVGAFSFNGNKIVTSGGGGALVSNDEALMVRAKHLTTTAKVPHSWEYVHDEVGYNYRMPNLNAALACAQLERLDAYLANKRKLAREYQAFFAEQSIKFRTETPNTKANYWLMCVELEDKAERDAFLKTTNDAGVMTRPIWQLMHRLPMFANCMTDGLKNSEFFEDRIVNVPSSFRV</sequence>
<evidence type="ECO:0000256" key="6">
    <source>
        <dbReference type="ARBA" id="ARBA00037999"/>
    </source>
</evidence>
<evidence type="ECO:0000313" key="15">
    <source>
        <dbReference type="Proteomes" id="UP000193431"/>
    </source>
</evidence>
<evidence type="ECO:0000256" key="12">
    <source>
        <dbReference type="RuleBase" id="RU004508"/>
    </source>
</evidence>
<feature type="active site" description="Proton acceptor" evidence="10">
    <location>
        <position position="214"/>
    </location>
</feature>
<dbReference type="NCBIfam" id="TIGR04181">
    <property type="entry name" value="NHT_00031"/>
    <property type="match status" value="1"/>
</dbReference>
<comment type="pathway">
    <text evidence="2">Bacterial outer membrane biogenesis; LPS O-antigen biosynthesis.</text>
</comment>
<comment type="cofactor">
    <cofactor evidence="1">
        <name>pyridoxal 5'-phosphate</name>
        <dbReference type="ChEBI" id="CHEBI:597326"/>
    </cofactor>
</comment>
<name>A0A1W6MG17_9FLAO</name>
<evidence type="ECO:0000256" key="5">
    <source>
        <dbReference type="ARBA" id="ARBA00022898"/>
    </source>
</evidence>